<dbReference type="SUPFAM" id="SSF53822">
    <property type="entry name" value="Periplasmic binding protein-like I"/>
    <property type="match status" value="1"/>
</dbReference>
<dbReference type="PANTHER" id="PTHR34296">
    <property type="entry name" value="TRANSCRIPTIONAL ACTIVATOR PROTEIN MED"/>
    <property type="match status" value="1"/>
</dbReference>
<dbReference type="InterPro" id="IPR050957">
    <property type="entry name" value="BMP_lipoprotein"/>
</dbReference>
<keyword evidence="4 7" id="KW-0732">Signal</keyword>
<keyword evidence="5" id="KW-0472">Membrane</keyword>
<keyword evidence="3" id="KW-1003">Cell membrane</keyword>
<gene>
    <name evidence="9" type="ORF">ABE957_09825</name>
</gene>
<protein>
    <submittedName>
        <fullName evidence="9">BMP family protein</fullName>
    </submittedName>
</protein>
<dbReference type="Gene3D" id="3.40.50.2300">
    <property type="match status" value="2"/>
</dbReference>
<feature type="signal peptide" evidence="7">
    <location>
        <begin position="1"/>
        <end position="28"/>
    </location>
</feature>
<dbReference type="Pfam" id="PF02608">
    <property type="entry name" value="Bmp"/>
    <property type="match status" value="1"/>
</dbReference>
<dbReference type="EMBL" id="JBEGCI010000007">
    <property type="protein sequence ID" value="MEQ6888970.1"/>
    <property type="molecule type" value="Genomic_DNA"/>
</dbReference>
<dbReference type="InterPro" id="IPR003760">
    <property type="entry name" value="PnrA-like"/>
</dbReference>
<organism evidence="9 10">
    <name type="scientific">Halomonas pelophila</name>
    <dbReference type="NCBI Taxonomy" id="3151122"/>
    <lineage>
        <taxon>Bacteria</taxon>
        <taxon>Pseudomonadati</taxon>
        <taxon>Pseudomonadota</taxon>
        <taxon>Gammaproteobacteria</taxon>
        <taxon>Oceanospirillales</taxon>
        <taxon>Halomonadaceae</taxon>
        <taxon>Halomonas</taxon>
    </lineage>
</organism>
<evidence type="ECO:0000256" key="5">
    <source>
        <dbReference type="ARBA" id="ARBA00023136"/>
    </source>
</evidence>
<feature type="chain" id="PRO_5045885804" evidence="7">
    <location>
        <begin position="29"/>
        <end position="337"/>
    </location>
</feature>
<name>A0ABV1N930_9GAMM</name>
<proteinExistence type="inferred from homology"/>
<evidence type="ECO:0000256" key="4">
    <source>
        <dbReference type="ARBA" id="ARBA00022729"/>
    </source>
</evidence>
<evidence type="ECO:0000256" key="6">
    <source>
        <dbReference type="ARBA" id="ARBA00023288"/>
    </source>
</evidence>
<sequence length="337" mass="35638">MHLPEWTRTALAVATVSPLLLGSAGIMASDDSLDVAMLIPGEIDDNGFMEAGYEGLLQIESELGATITYRDRVPPESQALEQALAALAAEGPDLIIAHGGQNAEAVLAVADDYPDVQFSVTQGGVTADNVSSYEVLQEESAWLAGAAAGLMTESNVVGHISGIRVTPGLKGRGGFYHGLMHTNPEAEFLTIFAGDQDDTELARRVTDAEAEAGADLIFTMLNAGRQGAIEAMQARGDVHQFGNVREWHEEYPDVFVGSAVADVSMAGFLAAKAMQDGSWQPGEIVSIGLENPDAVRLSLAPSVSAEVRERVATLTEDIAAGRIEVHTDYEGPEFVVE</sequence>
<feature type="domain" description="ABC transporter substrate-binding protein PnrA-like" evidence="8">
    <location>
        <begin position="34"/>
        <end position="326"/>
    </location>
</feature>
<dbReference type="Proteomes" id="UP001472978">
    <property type="component" value="Unassembled WGS sequence"/>
</dbReference>
<dbReference type="InterPro" id="IPR028082">
    <property type="entry name" value="Peripla_BP_I"/>
</dbReference>
<dbReference type="PANTHER" id="PTHR34296:SF2">
    <property type="entry name" value="ABC TRANSPORTER GUANOSINE-BINDING PROTEIN NUPN"/>
    <property type="match status" value="1"/>
</dbReference>
<accession>A0ABV1N930</accession>
<evidence type="ECO:0000259" key="8">
    <source>
        <dbReference type="Pfam" id="PF02608"/>
    </source>
</evidence>
<dbReference type="CDD" id="cd06304">
    <property type="entry name" value="PBP1_BmpA_Med_PnrA-like"/>
    <property type="match status" value="1"/>
</dbReference>
<evidence type="ECO:0000256" key="3">
    <source>
        <dbReference type="ARBA" id="ARBA00022475"/>
    </source>
</evidence>
<evidence type="ECO:0000256" key="7">
    <source>
        <dbReference type="SAM" id="SignalP"/>
    </source>
</evidence>
<comment type="caution">
    <text evidence="9">The sequence shown here is derived from an EMBL/GenBank/DDBJ whole genome shotgun (WGS) entry which is preliminary data.</text>
</comment>
<keyword evidence="6" id="KW-0449">Lipoprotein</keyword>
<dbReference type="RefSeq" id="WP_349758497.1">
    <property type="nucleotide sequence ID" value="NZ_JBEGCI010000007.1"/>
</dbReference>
<reference evidence="9 10" key="1">
    <citation type="submission" date="2024-05" db="EMBL/GenBank/DDBJ databases">
        <title>Halomonas sp. CS7 16S ribosomal RNA gene Genome sequencing and assembly.</title>
        <authorList>
            <person name="Yook S."/>
        </authorList>
    </citation>
    <scope>NUCLEOTIDE SEQUENCE [LARGE SCALE GENOMIC DNA]</scope>
    <source>
        <strain evidence="9 10">CS7</strain>
    </source>
</reference>
<comment type="similarity">
    <text evidence="2">Belongs to the BMP lipoprotein family.</text>
</comment>
<evidence type="ECO:0000313" key="9">
    <source>
        <dbReference type="EMBL" id="MEQ6888970.1"/>
    </source>
</evidence>
<evidence type="ECO:0000313" key="10">
    <source>
        <dbReference type="Proteomes" id="UP001472978"/>
    </source>
</evidence>
<comment type="subcellular location">
    <subcellularLocation>
        <location evidence="1">Cell membrane</location>
        <topology evidence="1">Lipid-anchor</topology>
    </subcellularLocation>
</comment>
<evidence type="ECO:0000256" key="1">
    <source>
        <dbReference type="ARBA" id="ARBA00004193"/>
    </source>
</evidence>
<keyword evidence="10" id="KW-1185">Reference proteome</keyword>
<evidence type="ECO:0000256" key="2">
    <source>
        <dbReference type="ARBA" id="ARBA00008610"/>
    </source>
</evidence>